<gene>
    <name evidence="5" type="ORF">ACFFR3_49525</name>
</gene>
<dbReference type="CDD" id="cd06529">
    <property type="entry name" value="S24_LexA-like"/>
    <property type="match status" value="1"/>
</dbReference>
<dbReference type="EMBL" id="JBHMCF010000064">
    <property type="protein sequence ID" value="MFB9477590.1"/>
    <property type="molecule type" value="Genomic_DNA"/>
</dbReference>
<dbReference type="PANTHER" id="PTHR12383:SF16">
    <property type="entry name" value="MITOCHONDRIAL INNER MEMBRANE PROTEASE SUBUNIT 1"/>
    <property type="match status" value="1"/>
</dbReference>
<protein>
    <submittedName>
        <fullName evidence="5">S24 family peptidase</fullName>
    </submittedName>
</protein>
<dbReference type="InterPro" id="IPR015927">
    <property type="entry name" value="Peptidase_S24_S26A/B/C"/>
</dbReference>
<organism evidence="5 6">
    <name type="scientific">Nonomuraea salmonea</name>
    <dbReference type="NCBI Taxonomy" id="46181"/>
    <lineage>
        <taxon>Bacteria</taxon>
        <taxon>Bacillati</taxon>
        <taxon>Actinomycetota</taxon>
        <taxon>Actinomycetes</taxon>
        <taxon>Streptosporangiales</taxon>
        <taxon>Streptosporangiaceae</taxon>
        <taxon>Nonomuraea</taxon>
    </lineage>
</organism>
<keyword evidence="6" id="KW-1185">Reference proteome</keyword>
<evidence type="ECO:0000259" key="4">
    <source>
        <dbReference type="Pfam" id="PF00717"/>
    </source>
</evidence>
<proteinExistence type="predicted"/>
<dbReference type="InterPro" id="IPR036286">
    <property type="entry name" value="LexA/Signal_pep-like_sf"/>
</dbReference>
<feature type="domain" description="Peptidase S24/S26A/S26B/S26C" evidence="4">
    <location>
        <begin position="6"/>
        <end position="74"/>
    </location>
</feature>
<dbReference type="InterPro" id="IPR039418">
    <property type="entry name" value="LexA-like"/>
</dbReference>
<evidence type="ECO:0000256" key="1">
    <source>
        <dbReference type="ARBA" id="ARBA00004370"/>
    </source>
</evidence>
<dbReference type="Proteomes" id="UP001589568">
    <property type="component" value="Unassembled WGS sequence"/>
</dbReference>
<evidence type="ECO:0000256" key="2">
    <source>
        <dbReference type="ARBA" id="ARBA00022801"/>
    </source>
</evidence>
<reference evidence="5 6" key="1">
    <citation type="submission" date="2024-09" db="EMBL/GenBank/DDBJ databases">
        <authorList>
            <person name="Sun Q."/>
            <person name="Mori K."/>
        </authorList>
    </citation>
    <scope>NUCLEOTIDE SEQUENCE [LARGE SCALE GENOMIC DNA]</scope>
    <source>
        <strain evidence="5 6">JCM 3324</strain>
    </source>
</reference>
<evidence type="ECO:0000313" key="6">
    <source>
        <dbReference type="Proteomes" id="UP001589568"/>
    </source>
</evidence>
<dbReference type="InterPro" id="IPR052064">
    <property type="entry name" value="Mito_IMP1_subunit"/>
</dbReference>
<dbReference type="SUPFAM" id="SSF51306">
    <property type="entry name" value="LexA/Signal peptidase"/>
    <property type="match status" value="1"/>
</dbReference>
<evidence type="ECO:0000313" key="5">
    <source>
        <dbReference type="EMBL" id="MFB9477590.1"/>
    </source>
</evidence>
<sequence length="117" mass="13342">MRSRGSQPMRVRVEGDSMRPALQPGDWLLVRRGAAVRPGDLVVARLPGDPDRLIVKRAQWHGADGWWLESDNQRASGRRDSWDFGPVQDVVGRVVLRYWPLIRRPPAGRAASRRRAR</sequence>
<dbReference type="PANTHER" id="PTHR12383">
    <property type="entry name" value="PROTEASE FAMILY S26 MITOCHONDRIAL INNER MEMBRANE PROTEASE-RELATED"/>
    <property type="match status" value="1"/>
</dbReference>
<keyword evidence="3" id="KW-0472">Membrane</keyword>
<name>A0ABV5P4T1_9ACTN</name>
<comment type="subcellular location">
    <subcellularLocation>
        <location evidence="1">Membrane</location>
    </subcellularLocation>
</comment>
<comment type="caution">
    <text evidence="5">The sequence shown here is derived from an EMBL/GenBank/DDBJ whole genome shotgun (WGS) entry which is preliminary data.</text>
</comment>
<accession>A0ABV5P4T1</accession>
<dbReference type="Gene3D" id="2.10.109.10">
    <property type="entry name" value="Umud Fragment, subunit A"/>
    <property type="match status" value="1"/>
</dbReference>
<evidence type="ECO:0000256" key="3">
    <source>
        <dbReference type="ARBA" id="ARBA00023136"/>
    </source>
</evidence>
<dbReference type="Pfam" id="PF00717">
    <property type="entry name" value="Peptidase_S24"/>
    <property type="match status" value="1"/>
</dbReference>
<dbReference type="RefSeq" id="WP_379485482.1">
    <property type="nucleotide sequence ID" value="NZ_BAAAXS010000001.1"/>
</dbReference>
<keyword evidence="2" id="KW-0378">Hydrolase</keyword>